<dbReference type="EMBL" id="CM043018">
    <property type="protein sequence ID" value="KAI4464088.1"/>
    <property type="molecule type" value="Genomic_DNA"/>
</dbReference>
<accession>A0ACB9TBD2</accession>
<comment type="caution">
    <text evidence="1">The sequence shown here is derived from an EMBL/GenBank/DDBJ whole genome shotgun (WGS) entry which is preliminary data.</text>
</comment>
<name>A0ACB9TBD2_HOLOL</name>
<gene>
    <name evidence="1" type="ORF">MML48_4g00017205</name>
</gene>
<sequence>MSNSSETSDLEVSETTSDESSKEDNRFCCDVPGCSKKFRKNRNLQNHLRLHKGERPYVCNEENCSKAYTNSSHLRRHKKMKHTDYNERIMCTIPGCNKELANKTCLKKHIYRLHCPDRVYPFKCSECLQGFQRKRQLQEHSFLHTGQLPFKCEKCDAKFSTTLERRRHERRHRNYICECKETFQLWSALLAHKKTCQNRKIQCRVCDKQFSSKRNLRLHIDTHLGKEDRTVFICPYEDCDRYYMYKANLTFHINSLHKKVAKPKIPCTFEGCSKLLGRMRSYEEHLKTHLATNRTKFPRKPRKDKGQHKKKIIDTLARNLTSKNNEGENIEITNSI</sequence>
<evidence type="ECO:0000313" key="2">
    <source>
        <dbReference type="Proteomes" id="UP001056778"/>
    </source>
</evidence>
<organism evidence="1 2">
    <name type="scientific">Holotrichia oblita</name>
    <name type="common">Chafer beetle</name>
    <dbReference type="NCBI Taxonomy" id="644536"/>
    <lineage>
        <taxon>Eukaryota</taxon>
        <taxon>Metazoa</taxon>
        <taxon>Ecdysozoa</taxon>
        <taxon>Arthropoda</taxon>
        <taxon>Hexapoda</taxon>
        <taxon>Insecta</taxon>
        <taxon>Pterygota</taxon>
        <taxon>Neoptera</taxon>
        <taxon>Endopterygota</taxon>
        <taxon>Coleoptera</taxon>
        <taxon>Polyphaga</taxon>
        <taxon>Scarabaeiformia</taxon>
        <taxon>Scarabaeidae</taxon>
        <taxon>Melolonthinae</taxon>
        <taxon>Holotrichia</taxon>
    </lineage>
</organism>
<reference evidence="1" key="1">
    <citation type="submission" date="2022-04" db="EMBL/GenBank/DDBJ databases">
        <title>Chromosome-scale genome assembly of Holotrichia oblita Faldermann.</title>
        <authorList>
            <person name="Rongchong L."/>
        </authorList>
    </citation>
    <scope>NUCLEOTIDE SEQUENCE</scope>
    <source>
        <strain evidence="1">81SQS9</strain>
    </source>
</reference>
<protein>
    <submittedName>
        <fullName evidence="1">Transcriptional repressor ctcfl-related</fullName>
    </submittedName>
</protein>
<evidence type="ECO:0000313" key="1">
    <source>
        <dbReference type="EMBL" id="KAI4464088.1"/>
    </source>
</evidence>
<keyword evidence="2" id="KW-1185">Reference proteome</keyword>
<proteinExistence type="predicted"/>
<dbReference type="Proteomes" id="UP001056778">
    <property type="component" value="Chromosome 4"/>
</dbReference>